<dbReference type="InterPro" id="IPR001487">
    <property type="entry name" value="Bromodomain"/>
</dbReference>
<keyword evidence="12" id="KW-0010">Activator</keyword>
<dbReference type="GO" id="GO:0016887">
    <property type="term" value="F:ATP hydrolysis activity"/>
    <property type="evidence" value="ECO:0007669"/>
    <property type="project" value="InterPro"/>
</dbReference>
<dbReference type="Gene3D" id="3.40.50.300">
    <property type="entry name" value="P-loop containing nucleotide triphosphate hydrolases"/>
    <property type="match status" value="1"/>
</dbReference>
<dbReference type="PROSITE" id="PS50014">
    <property type="entry name" value="BROMODOMAIN_2"/>
    <property type="match status" value="1"/>
</dbReference>
<dbReference type="SMART" id="SM00297">
    <property type="entry name" value="BROMO"/>
    <property type="match status" value="1"/>
</dbReference>
<evidence type="ECO:0000256" key="18">
    <source>
        <dbReference type="SAM" id="MobiDB-lite"/>
    </source>
</evidence>
<feature type="compositionally biased region" description="Basic and acidic residues" evidence="18">
    <location>
        <begin position="1285"/>
        <end position="1298"/>
    </location>
</feature>
<dbReference type="FunFam" id="3.40.50.300:FF:000734">
    <property type="entry name" value="ATPase family, AAA domain containing 2"/>
    <property type="match status" value="1"/>
</dbReference>
<dbReference type="InterPro" id="IPR036427">
    <property type="entry name" value="Bromodomain-like_sf"/>
</dbReference>
<feature type="compositionally biased region" description="Polar residues" evidence="18">
    <location>
        <begin position="1197"/>
        <end position="1208"/>
    </location>
</feature>
<feature type="region of interest" description="Disordered" evidence="18">
    <location>
        <begin position="197"/>
        <end position="329"/>
    </location>
</feature>
<dbReference type="Pfam" id="PF00439">
    <property type="entry name" value="Bromodomain"/>
    <property type="match status" value="1"/>
</dbReference>
<evidence type="ECO:0000256" key="13">
    <source>
        <dbReference type="ARBA" id="ARBA00023163"/>
    </source>
</evidence>
<evidence type="ECO:0000259" key="19">
    <source>
        <dbReference type="PROSITE" id="PS50014"/>
    </source>
</evidence>
<feature type="compositionally biased region" description="Low complexity" evidence="18">
    <location>
        <begin position="283"/>
        <end position="294"/>
    </location>
</feature>
<dbReference type="InterPro" id="IPR003960">
    <property type="entry name" value="ATPase_AAA_CS"/>
</dbReference>
<evidence type="ECO:0000256" key="4">
    <source>
        <dbReference type="ARBA" id="ARBA00022553"/>
    </source>
</evidence>
<feature type="compositionally biased region" description="Basic and acidic residues" evidence="18">
    <location>
        <begin position="227"/>
        <end position="248"/>
    </location>
</feature>
<evidence type="ECO:0000313" key="20">
    <source>
        <dbReference type="EMBL" id="KAK1895008.1"/>
    </source>
</evidence>
<evidence type="ECO:0000256" key="6">
    <source>
        <dbReference type="ARBA" id="ARBA00022801"/>
    </source>
</evidence>
<dbReference type="SUPFAM" id="SSF52540">
    <property type="entry name" value="P-loop containing nucleoside triphosphate hydrolases"/>
    <property type="match status" value="2"/>
</dbReference>
<dbReference type="Pfam" id="PF00004">
    <property type="entry name" value="AAA"/>
    <property type="match status" value="1"/>
</dbReference>
<keyword evidence="6" id="KW-0378">Hydrolase</keyword>
<dbReference type="GO" id="GO:0042393">
    <property type="term" value="F:histone binding"/>
    <property type="evidence" value="ECO:0007669"/>
    <property type="project" value="TreeGrafter"/>
</dbReference>
<comment type="catalytic activity">
    <reaction evidence="15">
        <text>ATP + H2O = ADP + phosphate + H(+)</text>
        <dbReference type="Rhea" id="RHEA:13065"/>
        <dbReference type="ChEBI" id="CHEBI:15377"/>
        <dbReference type="ChEBI" id="CHEBI:15378"/>
        <dbReference type="ChEBI" id="CHEBI:30616"/>
        <dbReference type="ChEBI" id="CHEBI:43474"/>
        <dbReference type="ChEBI" id="CHEBI:456216"/>
    </reaction>
</comment>
<dbReference type="FunFam" id="1.10.8.60:FF:000016">
    <property type="entry name" value="ATPase family AAA domain-containing protein 2B"/>
    <property type="match status" value="1"/>
</dbReference>
<feature type="compositionally biased region" description="Polar residues" evidence="18">
    <location>
        <begin position="1063"/>
        <end position="1090"/>
    </location>
</feature>
<dbReference type="InterPro" id="IPR003959">
    <property type="entry name" value="ATPase_AAA_core"/>
</dbReference>
<evidence type="ECO:0000256" key="5">
    <source>
        <dbReference type="ARBA" id="ARBA00022741"/>
    </source>
</evidence>
<comment type="caution">
    <text evidence="20">The sequence shown here is derived from an EMBL/GenBank/DDBJ whole genome shotgun (WGS) entry which is preliminary data.</text>
</comment>
<name>A0AAD9F6S9_DISEL</name>
<dbReference type="FunFam" id="3.40.50.300:FF:000061">
    <property type="entry name" value="ATPase family, AAA domain-containing 2"/>
    <property type="match status" value="1"/>
</dbReference>
<dbReference type="InterPro" id="IPR041569">
    <property type="entry name" value="AAA_lid_3"/>
</dbReference>
<keyword evidence="8" id="KW-0832">Ubl conjugation</keyword>
<dbReference type="InterPro" id="IPR045199">
    <property type="entry name" value="ATAD2-like"/>
</dbReference>
<keyword evidence="4" id="KW-0597">Phosphoprotein</keyword>
<proteinExistence type="inferred from homology"/>
<feature type="domain" description="Bromo" evidence="19">
    <location>
        <begin position="923"/>
        <end position="993"/>
    </location>
</feature>
<keyword evidence="13" id="KW-0804">Transcription</keyword>
<dbReference type="PANTHER" id="PTHR23069:SF4">
    <property type="entry name" value="ATPASE FAMILY AAA DOMAIN-CONTAINING PROTEIN 2"/>
    <property type="match status" value="1"/>
</dbReference>
<evidence type="ECO:0000256" key="11">
    <source>
        <dbReference type="ARBA" id="ARBA00023117"/>
    </source>
</evidence>
<keyword evidence="7" id="KW-0067">ATP-binding</keyword>
<dbReference type="Pfam" id="PF17862">
    <property type="entry name" value="AAA_lid_3"/>
    <property type="match status" value="1"/>
</dbReference>
<evidence type="ECO:0000256" key="16">
    <source>
        <dbReference type="ARBA" id="ARBA00071858"/>
    </source>
</evidence>
<evidence type="ECO:0000256" key="8">
    <source>
        <dbReference type="ARBA" id="ARBA00022843"/>
    </source>
</evidence>
<dbReference type="Proteomes" id="UP001228049">
    <property type="component" value="Unassembled WGS sequence"/>
</dbReference>
<evidence type="ECO:0000256" key="17">
    <source>
        <dbReference type="PROSITE-ProRule" id="PRU00035"/>
    </source>
</evidence>
<dbReference type="Gene3D" id="1.20.920.10">
    <property type="entry name" value="Bromodomain-like"/>
    <property type="match status" value="1"/>
</dbReference>
<dbReference type="GO" id="GO:0006334">
    <property type="term" value="P:nucleosome assembly"/>
    <property type="evidence" value="ECO:0007669"/>
    <property type="project" value="TreeGrafter"/>
</dbReference>
<comment type="subcellular location">
    <subcellularLocation>
        <location evidence="1">Nucleus</location>
    </subcellularLocation>
</comment>
<dbReference type="GO" id="GO:0005524">
    <property type="term" value="F:ATP binding"/>
    <property type="evidence" value="ECO:0007669"/>
    <property type="project" value="UniProtKB-KW"/>
</dbReference>
<reference evidence="20" key="1">
    <citation type="submission" date="2023-04" db="EMBL/GenBank/DDBJ databases">
        <title>Chromosome-level genome of Chaenocephalus aceratus.</title>
        <authorList>
            <person name="Park H."/>
        </authorList>
    </citation>
    <scope>NUCLEOTIDE SEQUENCE</scope>
    <source>
        <strain evidence="20">DE</strain>
        <tissue evidence="20">Muscle</tissue>
    </source>
</reference>
<feature type="compositionally biased region" description="Polar residues" evidence="18">
    <location>
        <begin position="47"/>
        <end position="67"/>
    </location>
</feature>
<protein>
    <recommendedName>
        <fullName evidence="16">ATPase family AAA domain-containing protein 2</fullName>
    </recommendedName>
</protein>
<dbReference type="Gene3D" id="1.10.8.60">
    <property type="match status" value="1"/>
</dbReference>
<organism evidence="20 21">
    <name type="scientific">Dissostichus eleginoides</name>
    <name type="common">Patagonian toothfish</name>
    <name type="synonym">Dissostichus amissus</name>
    <dbReference type="NCBI Taxonomy" id="100907"/>
    <lineage>
        <taxon>Eukaryota</taxon>
        <taxon>Metazoa</taxon>
        <taxon>Chordata</taxon>
        <taxon>Craniata</taxon>
        <taxon>Vertebrata</taxon>
        <taxon>Euteleostomi</taxon>
        <taxon>Actinopterygii</taxon>
        <taxon>Neopterygii</taxon>
        <taxon>Teleostei</taxon>
        <taxon>Neoteleostei</taxon>
        <taxon>Acanthomorphata</taxon>
        <taxon>Eupercaria</taxon>
        <taxon>Perciformes</taxon>
        <taxon>Notothenioidei</taxon>
        <taxon>Nototheniidae</taxon>
        <taxon>Dissostichus</taxon>
    </lineage>
</organism>
<evidence type="ECO:0000256" key="1">
    <source>
        <dbReference type="ARBA" id="ARBA00004123"/>
    </source>
</evidence>
<keyword evidence="14" id="KW-0539">Nucleus</keyword>
<gene>
    <name evidence="20" type="ORF">KUDE01_020463</name>
</gene>
<evidence type="ECO:0000256" key="3">
    <source>
        <dbReference type="ARBA" id="ARBA00022499"/>
    </source>
</evidence>
<evidence type="ECO:0000256" key="14">
    <source>
        <dbReference type="ARBA" id="ARBA00023242"/>
    </source>
</evidence>
<feature type="compositionally biased region" description="Basic and acidic residues" evidence="18">
    <location>
        <begin position="1175"/>
        <end position="1192"/>
    </location>
</feature>
<dbReference type="GO" id="GO:0045815">
    <property type="term" value="P:transcription initiation-coupled chromatin remodeling"/>
    <property type="evidence" value="ECO:0007669"/>
    <property type="project" value="TreeGrafter"/>
</dbReference>
<feature type="compositionally biased region" description="Polar residues" evidence="18">
    <location>
        <begin position="1216"/>
        <end position="1226"/>
    </location>
</feature>
<dbReference type="SUPFAM" id="SSF47370">
    <property type="entry name" value="Bromodomain"/>
    <property type="match status" value="1"/>
</dbReference>
<evidence type="ECO:0000256" key="7">
    <source>
        <dbReference type="ARBA" id="ARBA00022840"/>
    </source>
</evidence>
<dbReference type="PRINTS" id="PR00503">
    <property type="entry name" value="BROMODOMAIN"/>
</dbReference>
<feature type="compositionally biased region" description="Basic and acidic residues" evidence="18">
    <location>
        <begin position="1229"/>
        <end position="1245"/>
    </location>
</feature>
<feature type="region of interest" description="Disordered" evidence="18">
    <location>
        <begin position="1"/>
        <end position="155"/>
    </location>
</feature>
<dbReference type="PANTHER" id="PTHR23069">
    <property type="entry name" value="AAA DOMAIN-CONTAINING"/>
    <property type="match status" value="1"/>
</dbReference>
<dbReference type="GO" id="GO:0006337">
    <property type="term" value="P:nucleosome disassembly"/>
    <property type="evidence" value="ECO:0007669"/>
    <property type="project" value="TreeGrafter"/>
</dbReference>
<evidence type="ECO:0000256" key="2">
    <source>
        <dbReference type="ARBA" id="ARBA00006914"/>
    </source>
</evidence>
<evidence type="ECO:0000313" key="21">
    <source>
        <dbReference type="Proteomes" id="UP001228049"/>
    </source>
</evidence>
<dbReference type="PROSITE" id="PS00674">
    <property type="entry name" value="AAA"/>
    <property type="match status" value="1"/>
</dbReference>
<feature type="compositionally biased region" description="Basic and acidic residues" evidence="18">
    <location>
        <begin position="1144"/>
        <end position="1160"/>
    </location>
</feature>
<evidence type="ECO:0000256" key="10">
    <source>
        <dbReference type="ARBA" id="ARBA00023054"/>
    </source>
</evidence>
<dbReference type="FunFam" id="1.20.920.10:FF:000021">
    <property type="entry name" value="ATPase family AAA domain-containing protein 2"/>
    <property type="match status" value="1"/>
</dbReference>
<feature type="compositionally biased region" description="Basic residues" evidence="18">
    <location>
        <begin position="320"/>
        <end position="329"/>
    </location>
</feature>
<keyword evidence="5" id="KW-0547">Nucleotide-binding</keyword>
<feature type="compositionally biased region" description="Low complexity" evidence="18">
    <location>
        <begin position="27"/>
        <end position="37"/>
    </location>
</feature>
<keyword evidence="11 17" id="KW-0103">Bromodomain</keyword>
<keyword evidence="21" id="KW-1185">Reference proteome</keyword>
<dbReference type="GO" id="GO:0005654">
    <property type="term" value="C:nucleoplasm"/>
    <property type="evidence" value="ECO:0007669"/>
    <property type="project" value="UniProtKB-ARBA"/>
</dbReference>
<feature type="region of interest" description="Disordered" evidence="18">
    <location>
        <begin position="1055"/>
        <end position="1298"/>
    </location>
</feature>
<dbReference type="EMBL" id="JASDAP010000010">
    <property type="protein sequence ID" value="KAK1895008.1"/>
    <property type="molecule type" value="Genomic_DNA"/>
</dbReference>
<evidence type="ECO:0000256" key="15">
    <source>
        <dbReference type="ARBA" id="ARBA00049360"/>
    </source>
</evidence>
<evidence type="ECO:0000256" key="12">
    <source>
        <dbReference type="ARBA" id="ARBA00023159"/>
    </source>
</evidence>
<feature type="compositionally biased region" description="Polar residues" evidence="18">
    <location>
        <begin position="145"/>
        <end position="155"/>
    </location>
</feature>
<keyword evidence="3" id="KW-1017">Isopeptide bond</keyword>
<keyword evidence="9" id="KW-0805">Transcription regulation</keyword>
<dbReference type="GO" id="GO:0003682">
    <property type="term" value="F:chromatin binding"/>
    <property type="evidence" value="ECO:0007669"/>
    <property type="project" value="TreeGrafter"/>
</dbReference>
<comment type="similarity">
    <text evidence="2">Belongs to the AAA ATPase family.</text>
</comment>
<dbReference type="InterPro" id="IPR003593">
    <property type="entry name" value="AAA+_ATPase"/>
</dbReference>
<feature type="compositionally biased region" description="Basic residues" evidence="18">
    <location>
        <begin position="1091"/>
        <end position="1101"/>
    </location>
</feature>
<evidence type="ECO:0000256" key="9">
    <source>
        <dbReference type="ARBA" id="ARBA00023015"/>
    </source>
</evidence>
<accession>A0AAD9F6S9</accession>
<keyword evidence="10" id="KW-0175">Coiled coil</keyword>
<dbReference type="CDD" id="cd05528">
    <property type="entry name" value="Bromo_AAA"/>
    <property type="match status" value="1"/>
</dbReference>
<dbReference type="SMART" id="SM00382">
    <property type="entry name" value="AAA"/>
    <property type="match status" value="1"/>
</dbReference>
<dbReference type="CDD" id="cd19517">
    <property type="entry name" value="RecA-like_Yta7-like"/>
    <property type="match status" value="1"/>
</dbReference>
<dbReference type="InterPro" id="IPR027417">
    <property type="entry name" value="P-loop_NTPase"/>
</dbReference>
<sequence length="1393" mass="156800">MVILRSSGGGPGAEPLATTPNRRSMELETSSEFLSLLPALHRKSARQTRSSRALDDSFSSTENNTVNGHADLKQDEGSGPYHTPRTRGQRVKLEVSFADMEPKTSSPVIEDNTGGGSLRKSSRLQREGDASSGKQQEDVSDVVEGSSTPKRSRFNLQMRRSSRITRYKVDTRKQSVLYDRLITNTAEAVLQKMDHMKKMRRRLRSRDRDTEEEQLGMYTRGRLTRSLRTDVESTDAKEEIQEGNEQRKTVVRYQAPQDEPREPRKRGRYLVEHSSPTRRRFRFSSTAPRSPYNRRTSRRRHAIHSSDSTSSSSDDEKFQIRRNKSRSRSVNRCLPMNLVKDDLLGIQKDRMKIGASLADVDPMQIDKTVRFDSIGGLSRHISSLKEMVVFPLLYPEVFERFKIQPPRGCLFYGPPGTGKTLVARALANECSQGDKKVSFFMRKGADCLSKWVGESERQLRLLFDQAYQMRPSIIFFDEIDGLAPVRSSRQDQIHSSIVSTLLALMDGLDARGEVVVIGATNRLDSIDPALRRPGRFDREFLFGLPDREARKDILKILTRLWDPPPCDTFLEELADKCVGYCGADIKAVCSESALCALRRRYPQIYSSSQKLVLDVDSIAITSKDFMSAMSKMVPASQRAVVSPAKALIPAIRPLLSAALQNILNTVSRLFPHAEQGLKRKRVLDAACGLSEDDLMYSEDENSEICSSGQTPAFKGLLNLTRSVLSHPTSYRPRLLLMALEKFTVYTLDMAVLFGASATAPEDACAQIFVEAKRTSPSILYIPHIGQWWETVGPALRATFLSLLSSIPSFAPILLLATCNLQYDQLSVEVQELFRMEYGEIFHVQVPNSRERRNFFEDLILNQAAKAPASKKKAVLNALEVLPVAPPPTPRQLTEEETQRLAEQDEGTFRELRLFLRDVTNRLSQDKRFKAFTKPVDLEEVPDYAEVIKQPMDLSTVLSKIDRHQYETVKEFLYDVDLIWQNALEYNPDRDPSDRQIRHRACALKDSVHAIIKDELDEDFEKICEESKASRSARGCTTVQFAPSFYNVLPKLSKSPAEAKTTEKTPQSEPAQSTAAAYPNTSASFVTTPKHTAQKKRRRKSRWSSGFIAKRKSTEGDEDPMMVDGESGPAPAQEGSLGPTEKEEDSQQGREEKSPAAEDKVILCGSGKPEDDDQIEKESVDKDQSGQSEENKVLKGGNRTSESIPVNTNKDSHTVTEGDTQGPSNTEEGAETKGQELTETRTEKCRAVTQTDDSNKVVTVEEAEQNCPAEPMEEEAANTSTTDVSAAHRGEEDTDKEWSVRPVTRALKNAVQQQQKVDVDKALQILEQETPPLVVDRDGLKELLERVVTKTESYEVYKLEKLYALLCQSIYRHRRDYNKTLLIQELEREIADFC</sequence>